<name>A0A0F4JN43_9ACTN</name>
<organism evidence="2 3">
    <name type="scientific">Streptomyces katrae</name>
    <dbReference type="NCBI Taxonomy" id="68223"/>
    <lineage>
        <taxon>Bacteria</taxon>
        <taxon>Bacillati</taxon>
        <taxon>Actinomycetota</taxon>
        <taxon>Actinomycetes</taxon>
        <taxon>Kitasatosporales</taxon>
        <taxon>Streptomycetaceae</taxon>
        <taxon>Streptomyces</taxon>
    </lineage>
</organism>
<evidence type="ECO:0000313" key="3">
    <source>
        <dbReference type="Proteomes" id="UP000033551"/>
    </source>
</evidence>
<dbReference type="Proteomes" id="UP000033551">
    <property type="component" value="Unassembled WGS sequence"/>
</dbReference>
<proteinExistence type="predicted"/>
<gene>
    <name evidence="2" type="ORF">VR44_10585</name>
</gene>
<keyword evidence="3" id="KW-1185">Reference proteome</keyword>
<feature type="chain" id="PRO_5002470886" evidence="1">
    <location>
        <begin position="30"/>
        <end position="70"/>
    </location>
</feature>
<protein>
    <submittedName>
        <fullName evidence="2">Uncharacterized protein</fullName>
    </submittedName>
</protein>
<dbReference type="RefSeq" id="WP_045947171.1">
    <property type="nucleotide sequence ID" value="NZ_JZWV01000234.1"/>
</dbReference>
<dbReference type="EMBL" id="JZWV01000234">
    <property type="protein sequence ID" value="KJY35249.1"/>
    <property type="molecule type" value="Genomic_DNA"/>
</dbReference>
<accession>A0A0F4JN43</accession>
<evidence type="ECO:0000256" key="1">
    <source>
        <dbReference type="SAM" id="SignalP"/>
    </source>
</evidence>
<dbReference type="AlphaFoldDB" id="A0A0F4JN43"/>
<reference evidence="2 3" key="1">
    <citation type="submission" date="2015-02" db="EMBL/GenBank/DDBJ databases">
        <authorList>
            <person name="Ju K.-S."/>
            <person name="Doroghazi J.R."/>
            <person name="Metcalf W."/>
        </authorList>
    </citation>
    <scope>NUCLEOTIDE SEQUENCE [LARGE SCALE GENOMIC DNA]</scope>
    <source>
        <strain evidence="2 3">NRRL ISP-5550</strain>
    </source>
</reference>
<feature type="signal peptide" evidence="1">
    <location>
        <begin position="1"/>
        <end position="29"/>
    </location>
</feature>
<evidence type="ECO:0000313" key="2">
    <source>
        <dbReference type="EMBL" id="KJY35249.1"/>
    </source>
</evidence>
<keyword evidence="1" id="KW-0732">Signal</keyword>
<sequence length="70" mass="7194">MAAMIPLRKSLLVAVSAIAALIGGGSAFAASNAAPLANDPSGARIQRTSPLTTLGTDRGSSYYYYYVQGQ</sequence>
<comment type="caution">
    <text evidence="2">The sequence shown here is derived from an EMBL/GenBank/DDBJ whole genome shotgun (WGS) entry which is preliminary data.</text>
</comment>